<keyword evidence="3 6" id="KW-0812">Transmembrane</keyword>
<dbReference type="OrthoDB" id="3830758at2"/>
<dbReference type="InterPro" id="IPR005171">
    <property type="entry name" value="Cyt_c_oxidase_su4_prok"/>
</dbReference>
<reference evidence="7 8" key="1">
    <citation type="submission" date="2016-11" db="EMBL/GenBank/DDBJ databases">
        <title>Genome sequences of unsequenced Mycobacteria.</title>
        <authorList>
            <person name="Greninger A.L."/>
            <person name="Fang F."/>
            <person name="Jerome K.R."/>
        </authorList>
    </citation>
    <scope>NUCLEOTIDE SEQUENCE [LARGE SCALE GENOMIC DNA]</scope>
    <source>
        <strain evidence="7 8">M11</strain>
    </source>
</reference>
<evidence type="ECO:0000313" key="7">
    <source>
        <dbReference type="EMBL" id="OJZ76093.1"/>
    </source>
</evidence>
<gene>
    <name evidence="7" type="ORF">BRW65_01250</name>
</gene>
<feature type="transmembrane region" description="Helical" evidence="6">
    <location>
        <begin position="14"/>
        <end position="32"/>
    </location>
</feature>
<keyword evidence="2" id="KW-1003">Cell membrane</keyword>
<dbReference type="RefSeq" id="WP_073870293.1">
    <property type="nucleotide sequence ID" value="NZ_MPNT01000001.1"/>
</dbReference>
<keyword evidence="5 6" id="KW-0472">Membrane</keyword>
<evidence type="ECO:0000256" key="3">
    <source>
        <dbReference type="ARBA" id="ARBA00022692"/>
    </source>
</evidence>
<dbReference type="AlphaFoldDB" id="A0A1Q4I2C6"/>
<keyword evidence="8" id="KW-1185">Reference proteome</keyword>
<evidence type="ECO:0008006" key="9">
    <source>
        <dbReference type="Google" id="ProtNLM"/>
    </source>
</evidence>
<feature type="transmembrane region" description="Helical" evidence="6">
    <location>
        <begin position="38"/>
        <end position="57"/>
    </location>
</feature>
<comment type="subcellular location">
    <subcellularLocation>
        <location evidence="1">Cell membrane</location>
        <topology evidence="1">Multi-pass membrane protein</topology>
    </subcellularLocation>
</comment>
<keyword evidence="4 6" id="KW-1133">Transmembrane helix</keyword>
<dbReference type="Proteomes" id="UP000186438">
    <property type="component" value="Unassembled WGS sequence"/>
</dbReference>
<name>A0A1Q4I2C6_9MYCO</name>
<dbReference type="Pfam" id="PF03626">
    <property type="entry name" value="COX4_pro"/>
    <property type="match status" value="1"/>
</dbReference>
<feature type="transmembrane region" description="Helical" evidence="6">
    <location>
        <begin position="69"/>
        <end position="92"/>
    </location>
</feature>
<dbReference type="EMBL" id="MPNT01000001">
    <property type="protein sequence ID" value="OJZ76093.1"/>
    <property type="molecule type" value="Genomic_DNA"/>
</dbReference>
<evidence type="ECO:0000313" key="8">
    <source>
        <dbReference type="Proteomes" id="UP000186438"/>
    </source>
</evidence>
<proteinExistence type="predicted"/>
<sequence>MTGLFAERTAKRSVVVWAALVVATLISWSVGIDHGIDYRISTVLVLLVTLVKVYLVGMNFMELREAPSWLRVSFNAICIGICTALAAIYLAAG</sequence>
<comment type="caution">
    <text evidence="7">The sequence shown here is derived from an EMBL/GenBank/DDBJ whole genome shotgun (WGS) entry which is preliminary data.</text>
</comment>
<evidence type="ECO:0000256" key="6">
    <source>
        <dbReference type="SAM" id="Phobius"/>
    </source>
</evidence>
<evidence type="ECO:0000256" key="4">
    <source>
        <dbReference type="ARBA" id="ARBA00022989"/>
    </source>
</evidence>
<protein>
    <recommendedName>
        <fullName evidence="9">Prokaryotic cytochrome C oxidase subunit IV family protein</fullName>
    </recommendedName>
</protein>
<dbReference type="GO" id="GO:0005886">
    <property type="term" value="C:plasma membrane"/>
    <property type="evidence" value="ECO:0007669"/>
    <property type="project" value="UniProtKB-SubCell"/>
</dbReference>
<organism evidence="7 8">
    <name type="scientific">Mycobacterium paraffinicum</name>
    <dbReference type="NCBI Taxonomy" id="53378"/>
    <lineage>
        <taxon>Bacteria</taxon>
        <taxon>Bacillati</taxon>
        <taxon>Actinomycetota</taxon>
        <taxon>Actinomycetes</taxon>
        <taxon>Mycobacteriales</taxon>
        <taxon>Mycobacteriaceae</taxon>
        <taxon>Mycobacterium</taxon>
    </lineage>
</organism>
<evidence type="ECO:0000256" key="5">
    <source>
        <dbReference type="ARBA" id="ARBA00023136"/>
    </source>
</evidence>
<evidence type="ECO:0000256" key="2">
    <source>
        <dbReference type="ARBA" id="ARBA00022475"/>
    </source>
</evidence>
<accession>A0A1Q4I2C6</accession>
<evidence type="ECO:0000256" key="1">
    <source>
        <dbReference type="ARBA" id="ARBA00004651"/>
    </source>
</evidence>
<dbReference type="STRING" id="53378.BRW65_01250"/>